<evidence type="ECO:0000313" key="3">
    <source>
        <dbReference type="Proteomes" id="UP000599109"/>
    </source>
</evidence>
<dbReference type="InterPro" id="IPR036895">
    <property type="entry name" value="Uracil-DNA_glycosylase-like_sf"/>
</dbReference>
<comment type="caution">
    <text evidence="2">The sequence shown here is derived from an EMBL/GenBank/DDBJ whole genome shotgun (WGS) entry which is preliminary data.</text>
</comment>
<evidence type="ECO:0000259" key="1">
    <source>
        <dbReference type="Pfam" id="PF03167"/>
    </source>
</evidence>
<dbReference type="EMBL" id="JAEQNE010000007">
    <property type="protein sequence ID" value="MBL0394278.1"/>
    <property type="molecule type" value="Genomic_DNA"/>
</dbReference>
<dbReference type="InterPro" id="IPR005122">
    <property type="entry name" value="Uracil-DNA_glycosylase-like"/>
</dbReference>
<name>A0A937CVY5_9BURK</name>
<dbReference type="SUPFAM" id="SSF52141">
    <property type="entry name" value="Uracil-DNA glycosylase-like"/>
    <property type="match status" value="1"/>
</dbReference>
<evidence type="ECO:0000313" key="2">
    <source>
        <dbReference type="EMBL" id="MBL0394278.1"/>
    </source>
</evidence>
<reference evidence="2 3" key="1">
    <citation type="journal article" date="2017" name="Int. J. Syst. Evol. Microbiol.">
        <title>Ramlibacter monticola sp. nov., isolated from forest soil.</title>
        <authorList>
            <person name="Chaudhary D.K."/>
            <person name="Kim J."/>
        </authorList>
    </citation>
    <scope>NUCLEOTIDE SEQUENCE [LARGE SCALE GENOMIC DNA]</scope>
    <source>
        <strain evidence="2 3">KACC 19175</strain>
    </source>
</reference>
<sequence length="220" mass="24725">MQTYLANRPMPACEENDHFTTDFIPFLSLPGFFPGAGGFFHGYPSPTKKVMIFGGDFGPLWYQQELGREGGEPASNDTIANLSQVLRTAGISLSDCFLTNAVLCMWRTDSTVGNYKEWRKHPRYLEQCAAWHRRYIEHVKPRGVVLMGVSALKTTGKLIFPGLREHWAGLTTLSRVYEVGRETYQVPDGPSVLLMPHTSFWPVNARQHGPVAVRHLSLMA</sequence>
<gene>
    <name evidence="2" type="ORF">JJ685_24275</name>
</gene>
<dbReference type="Gene3D" id="3.40.470.10">
    <property type="entry name" value="Uracil-DNA glycosylase-like domain"/>
    <property type="match status" value="1"/>
</dbReference>
<feature type="domain" description="Uracil-DNA glycosylase-like" evidence="1">
    <location>
        <begin position="43"/>
        <end position="205"/>
    </location>
</feature>
<dbReference type="Pfam" id="PF03167">
    <property type="entry name" value="UDG"/>
    <property type="match status" value="1"/>
</dbReference>
<dbReference type="AlphaFoldDB" id="A0A937CVY5"/>
<organism evidence="2 3">
    <name type="scientific">Ramlibacter monticola</name>
    <dbReference type="NCBI Taxonomy" id="1926872"/>
    <lineage>
        <taxon>Bacteria</taxon>
        <taxon>Pseudomonadati</taxon>
        <taxon>Pseudomonadota</taxon>
        <taxon>Betaproteobacteria</taxon>
        <taxon>Burkholderiales</taxon>
        <taxon>Comamonadaceae</taxon>
        <taxon>Ramlibacter</taxon>
    </lineage>
</organism>
<dbReference type="Proteomes" id="UP000599109">
    <property type="component" value="Unassembled WGS sequence"/>
</dbReference>
<keyword evidence="3" id="KW-1185">Reference proteome</keyword>
<accession>A0A937CVY5</accession>
<proteinExistence type="predicted"/>
<dbReference type="RefSeq" id="WP_201676934.1">
    <property type="nucleotide sequence ID" value="NZ_JAEQNE010000007.1"/>
</dbReference>
<protein>
    <recommendedName>
        <fullName evidence="1">Uracil-DNA glycosylase-like domain-containing protein</fullName>
    </recommendedName>
</protein>